<dbReference type="InterPro" id="IPR004481">
    <property type="entry name" value="K/Na/Ca-exchanger"/>
</dbReference>
<comment type="subcellular location">
    <subcellularLocation>
        <location evidence="1">Membrane</location>
        <topology evidence="1">Multi-pass membrane protein</topology>
    </subcellularLocation>
</comment>
<name>A0A9D5JRN3_9BACT</name>
<dbReference type="GO" id="GO:0008273">
    <property type="term" value="F:calcium, potassium:sodium antiporter activity"/>
    <property type="evidence" value="ECO:0007669"/>
    <property type="project" value="TreeGrafter"/>
</dbReference>
<reference evidence="7" key="1">
    <citation type="submission" date="2019-11" db="EMBL/GenBank/DDBJ databases">
        <title>Microbial mats filling the niche in hypersaline microbial mats.</title>
        <authorList>
            <person name="Wong H.L."/>
            <person name="Macleod F.I."/>
            <person name="White R.A. III"/>
            <person name="Burns B.P."/>
        </authorList>
    </citation>
    <scope>NUCLEOTIDE SEQUENCE</scope>
    <source>
        <strain evidence="7">Rbin_158</strain>
    </source>
</reference>
<feature type="transmembrane region" description="Helical" evidence="5">
    <location>
        <begin position="68"/>
        <end position="91"/>
    </location>
</feature>
<dbReference type="Pfam" id="PF01699">
    <property type="entry name" value="Na_Ca_ex"/>
    <property type="match status" value="2"/>
</dbReference>
<dbReference type="Gene3D" id="1.20.1420.30">
    <property type="entry name" value="NCX, central ion-binding region"/>
    <property type="match status" value="1"/>
</dbReference>
<dbReference type="Proteomes" id="UP000649604">
    <property type="component" value="Unassembled WGS sequence"/>
</dbReference>
<feature type="transmembrane region" description="Helical" evidence="5">
    <location>
        <begin position="131"/>
        <end position="148"/>
    </location>
</feature>
<feature type="transmembrane region" description="Helical" evidence="5">
    <location>
        <begin position="6"/>
        <end position="23"/>
    </location>
</feature>
<dbReference type="PANTHER" id="PTHR10846:SF8">
    <property type="entry name" value="INNER MEMBRANE PROTEIN YRBG"/>
    <property type="match status" value="1"/>
</dbReference>
<gene>
    <name evidence="7" type="ORF">GF339_00340</name>
</gene>
<keyword evidence="2 5" id="KW-0812">Transmembrane</keyword>
<organism evidence="7 8">
    <name type="scientific">candidate division KSB3 bacterium</name>
    <dbReference type="NCBI Taxonomy" id="2044937"/>
    <lineage>
        <taxon>Bacteria</taxon>
        <taxon>candidate division KSB3</taxon>
    </lineage>
</organism>
<evidence type="ECO:0000313" key="7">
    <source>
        <dbReference type="EMBL" id="MBD3322997.1"/>
    </source>
</evidence>
<dbReference type="GO" id="GO:0006874">
    <property type="term" value="P:intracellular calcium ion homeostasis"/>
    <property type="evidence" value="ECO:0007669"/>
    <property type="project" value="TreeGrafter"/>
</dbReference>
<dbReference type="GO" id="GO:0005886">
    <property type="term" value="C:plasma membrane"/>
    <property type="evidence" value="ECO:0007669"/>
    <property type="project" value="TreeGrafter"/>
</dbReference>
<evidence type="ECO:0000256" key="2">
    <source>
        <dbReference type="ARBA" id="ARBA00022692"/>
    </source>
</evidence>
<comment type="caution">
    <text evidence="7">The sequence shown here is derived from an EMBL/GenBank/DDBJ whole genome shotgun (WGS) entry which is preliminary data.</text>
</comment>
<feature type="domain" description="Sodium/calcium exchanger membrane region" evidence="6">
    <location>
        <begin position="4"/>
        <end position="140"/>
    </location>
</feature>
<feature type="transmembrane region" description="Helical" evidence="5">
    <location>
        <begin position="30"/>
        <end position="48"/>
    </location>
</feature>
<evidence type="ECO:0000256" key="3">
    <source>
        <dbReference type="ARBA" id="ARBA00022989"/>
    </source>
</evidence>
<dbReference type="PANTHER" id="PTHR10846">
    <property type="entry name" value="SODIUM/POTASSIUM/CALCIUM EXCHANGER"/>
    <property type="match status" value="1"/>
</dbReference>
<accession>A0A9D5JRN3</accession>
<feature type="transmembrane region" description="Helical" evidence="5">
    <location>
        <begin position="169"/>
        <end position="189"/>
    </location>
</feature>
<dbReference type="AlphaFoldDB" id="A0A9D5JRN3"/>
<feature type="transmembrane region" description="Helical" evidence="5">
    <location>
        <begin position="209"/>
        <end position="232"/>
    </location>
</feature>
<protein>
    <submittedName>
        <fullName evidence="7">Calcium/sodium antiporter</fullName>
    </submittedName>
</protein>
<proteinExistence type="predicted"/>
<dbReference type="EMBL" id="WJJP01000008">
    <property type="protein sequence ID" value="MBD3322997.1"/>
    <property type="molecule type" value="Genomic_DNA"/>
</dbReference>
<sequence>MLFSLVWMLAGLVILYIGAEGLVRGSAAMALRLGVSPLVIGLTVVAYGTSMPELVVSINAGLAGQGAIAIGNVIGSNIFNIAATLGVAALISPMRVKLQIIRLDAPVMIVASLLFLGFFRDGRISRVEGGLFILGLLLYTGGNLYLARKEMAAAYTLDPAYPGVPRNTAPLWLNLLLIAGGFGLLIVGANLLVKGAVAFARLMGVSEAVIGLTIIAAGTSLPELATSVVAAFKREADIAIGNIIGSNIFNILCILGISASITPLEGAGIRLIDLLVMLGVAILLLPIMKTNFLLDRKEGLVLVAGYAGYVLSLLL</sequence>
<dbReference type="NCBIfam" id="TIGR00367">
    <property type="entry name" value="calcium/sodium antiporter"/>
    <property type="match status" value="1"/>
</dbReference>
<dbReference type="InterPro" id="IPR004837">
    <property type="entry name" value="NaCa_Exmemb"/>
</dbReference>
<evidence type="ECO:0000256" key="5">
    <source>
        <dbReference type="SAM" id="Phobius"/>
    </source>
</evidence>
<keyword evidence="4 5" id="KW-0472">Membrane</keyword>
<evidence type="ECO:0000313" key="8">
    <source>
        <dbReference type="Proteomes" id="UP000649604"/>
    </source>
</evidence>
<feature type="transmembrane region" description="Helical" evidence="5">
    <location>
        <begin position="103"/>
        <end position="119"/>
    </location>
</feature>
<keyword evidence="3 5" id="KW-1133">Transmembrane helix</keyword>
<feature type="transmembrane region" description="Helical" evidence="5">
    <location>
        <begin position="239"/>
        <end position="261"/>
    </location>
</feature>
<evidence type="ECO:0000259" key="6">
    <source>
        <dbReference type="Pfam" id="PF01699"/>
    </source>
</evidence>
<feature type="transmembrane region" description="Helical" evidence="5">
    <location>
        <begin position="267"/>
        <end position="287"/>
    </location>
</feature>
<evidence type="ECO:0000256" key="1">
    <source>
        <dbReference type="ARBA" id="ARBA00004141"/>
    </source>
</evidence>
<evidence type="ECO:0000256" key="4">
    <source>
        <dbReference type="ARBA" id="ARBA00023136"/>
    </source>
</evidence>
<dbReference type="InterPro" id="IPR044880">
    <property type="entry name" value="NCX_ion-bd_dom_sf"/>
</dbReference>
<dbReference type="GO" id="GO:0005262">
    <property type="term" value="F:calcium channel activity"/>
    <property type="evidence" value="ECO:0007669"/>
    <property type="project" value="TreeGrafter"/>
</dbReference>
<feature type="domain" description="Sodium/calcium exchanger membrane region" evidence="6">
    <location>
        <begin position="175"/>
        <end position="313"/>
    </location>
</feature>